<evidence type="ECO:0000256" key="1">
    <source>
        <dbReference type="ARBA" id="ARBA00008779"/>
    </source>
</evidence>
<dbReference type="KEGG" id="mcad:Pan265_13560"/>
<dbReference type="PANTHER" id="PTHR42693:SF53">
    <property type="entry name" value="ENDO-4-O-SULFATASE"/>
    <property type="match status" value="1"/>
</dbReference>
<evidence type="ECO:0000313" key="7">
    <source>
        <dbReference type="Proteomes" id="UP000320386"/>
    </source>
</evidence>
<keyword evidence="2" id="KW-0479">Metal-binding</keyword>
<dbReference type="AlphaFoldDB" id="A0A518BX11"/>
<dbReference type="Pfam" id="PF00884">
    <property type="entry name" value="Sulfatase"/>
    <property type="match status" value="1"/>
</dbReference>
<dbReference type="GO" id="GO:0046872">
    <property type="term" value="F:metal ion binding"/>
    <property type="evidence" value="ECO:0007669"/>
    <property type="project" value="UniProtKB-KW"/>
</dbReference>
<dbReference type="EMBL" id="CP036280">
    <property type="protein sequence ID" value="QDU71506.1"/>
    <property type="molecule type" value="Genomic_DNA"/>
</dbReference>
<evidence type="ECO:0000313" key="6">
    <source>
        <dbReference type="EMBL" id="QDU71506.1"/>
    </source>
</evidence>
<keyword evidence="4" id="KW-0106">Calcium</keyword>
<comment type="similarity">
    <text evidence="1">Belongs to the sulfatase family.</text>
</comment>
<dbReference type="InterPro" id="IPR024607">
    <property type="entry name" value="Sulfatase_CS"/>
</dbReference>
<dbReference type="InterPro" id="IPR050738">
    <property type="entry name" value="Sulfatase"/>
</dbReference>
<dbReference type="GO" id="GO:0004065">
    <property type="term" value="F:arylsulfatase activity"/>
    <property type="evidence" value="ECO:0007669"/>
    <property type="project" value="UniProtKB-EC"/>
</dbReference>
<keyword evidence="7" id="KW-1185">Reference proteome</keyword>
<dbReference type="InterPro" id="IPR000917">
    <property type="entry name" value="Sulfatase_N"/>
</dbReference>
<protein>
    <submittedName>
        <fullName evidence="6">Arylsulfatase</fullName>
        <ecNumber evidence="6">3.1.6.1</ecNumber>
    </submittedName>
</protein>
<dbReference type="PROSITE" id="PS00149">
    <property type="entry name" value="SULFATASE_2"/>
    <property type="match status" value="1"/>
</dbReference>
<evidence type="ECO:0000256" key="2">
    <source>
        <dbReference type="ARBA" id="ARBA00022723"/>
    </source>
</evidence>
<name>A0A518BX11_9BACT</name>
<reference evidence="6 7" key="1">
    <citation type="submission" date="2019-02" db="EMBL/GenBank/DDBJ databases">
        <title>Deep-cultivation of Planctomycetes and their phenomic and genomic characterization uncovers novel biology.</title>
        <authorList>
            <person name="Wiegand S."/>
            <person name="Jogler M."/>
            <person name="Boedeker C."/>
            <person name="Pinto D."/>
            <person name="Vollmers J."/>
            <person name="Rivas-Marin E."/>
            <person name="Kohn T."/>
            <person name="Peeters S.H."/>
            <person name="Heuer A."/>
            <person name="Rast P."/>
            <person name="Oberbeckmann S."/>
            <person name="Bunk B."/>
            <person name="Jeske O."/>
            <person name="Meyerdierks A."/>
            <person name="Storesund J.E."/>
            <person name="Kallscheuer N."/>
            <person name="Luecker S."/>
            <person name="Lage O.M."/>
            <person name="Pohl T."/>
            <person name="Merkel B.J."/>
            <person name="Hornburger P."/>
            <person name="Mueller R.-W."/>
            <person name="Bruemmer F."/>
            <person name="Labrenz M."/>
            <person name="Spormann A.M."/>
            <person name="Op den Camp H."/>
            <person name="Overmann J."/>
            <person name="Amann R."/>
            <person name="Jetten M.S.M."/>
            <person name="Mascher T."/>
            <person name="Medema M.H."/>
            <person name="Devos D.P."/>
            <person name="Kaster A.-K."/>
            <person name="Ovreas L."/>
            <person name="Rohde M."/>
            <person name="Galperin M.Y."/>
            <person name="Jogler C."/>
        </authorList>
    </citation>
    <scope>NUCLEOTIDE SEQUENCE [LARGE SCALE GENOMIC DNA]</scope>
    <source>
        <strain evidence="6 7">Pan265</strain>
    </source>
</reference>
<evidence type="ECO:0000256" key="4">
    <source>
        <dbReference type="ARBA" id="ARBA00022837"/>
    </source>
</evidence>
<proteinExistence type="inferred from homology"/>
<dbReference type="Gene3D" id="3.30.1120.10">
    <property type="match status" value="1"/>
</dbReference>
<evidence type="ECO:0000256" key="3">
    <source>
        <dbReference type="ARBA" id="ARBA00022801"/>
    </source>
</evidence>
<dbReference type="Gene3D" id="3.40.720.10">
    <property type="entry name" value="Alkaline Phosphatase, subunit A"/>
    <property type="match status" value="1"/>
</dbReference>
<dbReference type="Proteomes" id="UP000320386">
    <property type="component" value="Chromosome"/>
</dbReference>
<feature type="domain" description="Sulfatase N-terminal" evidence="5">
    <location>
        <begin position="24"/>
        <end position="329"/>
    </location>
</feature>
<dbReference type="PANTHER" id="PTHR42693">
    <property type="entry name" value="ARYLSULFATASE FAMILY MEMBER"/>
    <property type="match status" value="1"/>
</dbReference>
<accession>A0A518BX11</accession>
<organism evidence="6 7">
    <name type="scientific">Mucisphaera calidilacus</name>
    <dbReference type="NCBI Taxonomy" id="2527982"/>
    <lineage>
        <taxon>Bacteria</taxon>
        <taxon>Pseudomonadati</taxon>
        <taxon>Planctomycetota</taxon>
        <taxon>Phycisphaerae</taxon>
        <taxon>Phycisphaerales</taxon>
        <taxon>Phycisphaeraceae</taxon>
        <taxon>Mucisphaera</taxon>
    </lineage>
</organism>
<dbReference type="EC" id="3.1.6.1" evidence="6"/>
<gene>
    <name evidence="6" type="ORF">Pan265_13560</name>
</gene>
<dbReference type="SUPFAM" id="SSF53649">
    <property type="entry name" value="Alkaline phosphatase-like"/>
    <property type="match status" value="1"/>
</dbReference>
<dbReference type="InterPro" id="IPR017850">
    <property type="entry name" value="Alkaline_phosphatase_core_sf"/>
</dbReference>
<sequence>MPDQLRARSLPLYQRRLPDADNTYPLPIETPHLELLASQSLVLDDVVSTCPVCTPYRAMLQTGRHPQTTGHIINSTRTRWSEIGLADAFGRSGYRTGYVGKWHLHTGAWPANNVPDWVPEGRDRLGWQSWRGYNQHMVYFDGYVNGDDWNADRWSGYETRGLQAYTRAFLDEHQASHADDPFFLFLSPQPPHDSPFTMAPEEAYAGLPEIEAVSLPANVPEGVDRTRVKKAYRDYMAMILMVDEMVGSVLSDLERRGLTDDTLVVFTSDHGTMGGSHGRGFWEKKQPQEESIQVPFMVRFPDGRHGGERRSVLTSPVDLFPSLCGLCGVGVPRTVEGHDLSGAWCGASDALQQEGVLLMNFSEAFDHYRNGNEWRGVRTRDHCYARYLDGREVLYGLRDDPLQMENLAEYRRHADLKSSLAAMMGSLMAERGDELQPCVNYRDWVDTQRRVVRNAYGPLPDPEQLPDWSLCGA</sequence>
<keyword evidence="3 6" id="KW-0378">Hydrolase</keyword>
<evidence type="ECO:0000259" key="5">
    <source>
        <dbReference type="Pfam" id="PF00884"/>
    </source>
</evidence>